<dbReference type="InterPro" id="IPR027443">
    <property type="entry name" value="IPNS-like_sf"/>
</dbReference>
<protein>
    <submittedName>
        <fullName evidence="2">Aspartyl/Asparaginyl beta-hydroxylase</fullName>
    </submittedName>
</protein>
<dbReference type="SUPFAM" id="SSF51197">
    <property type="entry name" value="Clavaminate synthase-like"/>
    <property type="match status" value="1"/>
</dbReference>
<organism evidence="2 3">
    <name type="scientific">Neolewinella agarilytica</name>
    <dbReference type="NCBI Taxonomy" id="478744"/>
    <lineage>
        <taxon>Bacteria</taxon>
        <taxon>Pseudomonadati</taxon>
        <taxon>Bacteroidota</taxon>
        <taxon>Saprospiria</taxon>
        <taxon>Saprospirales</taxon>
        <taxon>Lewinellaceae</taxon>
        <taxon>Neolewinella</taxon>
    </lineage>
</organism>
<gene>
    <name evidence="2" type="ORF">SAMN05444359_106235</name>
</gene>
<dbReference type="InParanoid" id="A0A1H9E4L2"/>
<accession>A0A1H9E4L2</accession>
<dbReference type="EMBL" id="FOFB01000006">
    <property type="protein sequence ID" value="SEQ20173.1"/>
    <property type="molecule type" value="Genomic_DNA"/>
</dbReference>
<keyword evidence="3" id="KW-1185">Reference proteome</keyword>
<evidence type="ECO:0000313" key="3">
    <source>
        <dbReference type="Proteomes" id="UP000199021"/>
    </source>
</evidence>
<dbReference type="OrthoDB" id="1441538at2"/>
<dbReference type="Gene3D" id="2.60.120.330">
    <property type="entry name" value="B-lactam Antibiotic, Isopenicillin N Synthase, Chain"/>
    <property type="match status" value="1"/>
</dbReference>
<dbReference type="Proteomes" id="UP000199021">
    <property type="component" value="Unassembled WGS sequence"/>
</dbReference>
<feature type="domain" description="Aspartyl/asparaginy/proline hydroxylase" evidence="1">
    <location>
        <begin position="78"/>
        <end position="185"/>
    </location>
</feature>
<sequence>MENATSTETMSSDRIKLPFQFNADKMLAEVRKMNLQNFTYYNVIQLRGPAHLVDSSLPFPPPADDYADGTWTDWLDTSDLKQSPYLQEVVDFFKEHITVNLIRLLRLEPGAEVKEHCDPTLGIHIERSMVRLTIPILSNDDVHFILNGKEVPLKPGDCWYLRLTDPHKVLNQSAEERINLTIDVIPNDWLRNLLAGQ</sequence>
<dbReference type="Pfam" id="PF05118">
    <property type="entry name" value="Asp_Arg_Hydrox"/>
    <property type="match status" value="1"/>
</dbReference>
<evidence type="ECO:0000313" key="2">
    <source>
        <dbReference type="EMBL" id="SEQ20173.1"/>
    </source>
</evidence>
<name>A0A1H9E4L2_9BACT</name>
<dbReference type="AlphaFoldDB" id="A0A1H9E4L2"/>
<reference evidence="3" key="1">
    <citation type="submission" date="2016-10" db="EMBL/GenBank/DDBJ databases">
        <authorList>
            <person name="Varghese N."/>
            <person name="Submissions S."/>
        </authorList>
    </citation>
    <scope>NUCLEOTIDE SEQUENCE [LARGE SCALE GENOMIC DNA]</scope>
    <source>
        <strain evidence="3">DSM 24740</strain>
    </source>
</reference>
<dbReference type="InterPro" id="IPR007803">
    <property type="entry name" value="Asp/Arg/Pro-Hydrxlase"/>
</dbReference>
<proteinExistence type="predicted"/>
<dbReference type="RefSeq" id="WP_090166980.1">
    <property type="nucleotide sequence ID" value="NZ_FOFB01000006.1"/>
</dbReference>
<evidence type="ECO:0000259" key="1">
    <source>
        <dbReference type="Pfam" id="PF05118"/>
    </source>
</evidence>
<dbReference type="STRING" id="478744.SAMN05444359_106235"/>